<dbReference type="RefSeq" id="WP_139694949.1">
    <property type="nucleotide sequence ID" value="NZ_CP074074.1"/>
</dbReference>
<gene>
    <name evidence="1" type="ORF">FGF67_02805</name>
</gene>
<organism evidence="1 2">
    <name type="scientific">Allotamlana fucoidanivorans</name>
    <dbReference type="NCBI Taxonomy" id="2583814"/>
    <lineage>
        <taxon>Bacteria</taxon>
        <taxon>Pseudomonadati</taxon>
        <taxon>Bacteroidota</taxon>
        <taxon>Flavobacteriia</taxon>
        <taxon>Flavobacteriales</taxon>
        <taxon>Flavobacteriaceae</taxon>
        <taxon>Allotamlana</taxon>
    </lineage>
</organism>
<dbReference type="InterPro" id="IPR046713">
    <property type="entry name" value="DUF6786"/>
</dbReference>
<evidence type="ECO:0000313" key="2">
    <source>
        <dbReference type="Proteomes" id="UP000308713"/>
    </source>
</evidence>
<evidence type="ECO:0000313" key="1">
    <source>
        <dbReference type="EMBL" id="TNJ46578.1"/>
    </source>
</evidence>
<evidence type="ECO:0008006" key="3">
    <source>
        <dbReference type="Google" id="ProtNLM"/>
    </source>
</evidence>
<dbReference type="EMBL" id="VDCS01000002">
    <property type="protein sequence ID" value="TNJ46578.1"/>
    <property type="molecule type" value="Genomic_DNA"/>
</dbReference>
<dbReference type="Pfam" id="PF20583">
    <property type="entry name" value="DUF6786"/>
    <property type="match status" value="1"/>
</dbReference>
<protein>
    <recommendedName>
        <fullName evidence="3">Lipoprotein</fullName>
    </recommendedName>
</protein>
<dbReference type="Proteomes" id="UP000308713">
    <property type="component" value="Unassembled WGS sequence"/>
</dbReference>
<dbReference type="AlphaFoldDB" id="A0A5C4SQJ6"/>
<sequence length="389" mass="44374">MFKKSVLFVFIIFYGCIENQFTYQNQLDSFKNKTQIIELVSSDGIGRIAVAPKIQGKILFSTTQGLQGSPNGWINKTCFQGDTINMAAVGGEDRIWVGPLGGQYSFYYQQIKPLHEDHWKVPKSLSVEPYILIEHDDKKVVMQKKFQLTNFMGTKFNFTINRQIKLLEKDDIETNLNITLPKDLKHVAYESRHVLTNKDTIPWQKNTGLISLWSAGMFQGHDKNTVIIPLENKGALNNMYKYMGQLNHDRLRVTNHVVLFKADGKYRSKIGIPNLYAPSVYGCYSKSKNQLTIVQFKKTQDTLFSNSHATVQNNPYRGEVIPIYNNGPMDLSIAESNGFFELESTSSFKALLPSESLNHYHRIYHFSGNESVLNRLSTDLLGISLNQCF</sequence>
<reference evidence="1 2" key="1">
    <citation type="submission" date="2019-05" db="EMBL/GenBank/DDBJ databases">
        <title>Tamlana fucoidanivorans sp. nov., isolated from the surface of algae collected from Fujian province in China.</title>
        <authorList>
            <person name="Li J."/>
        </authorList>
    </citation>
    <scope>NUCLEOTIDE SEQUENCE [LARGE SCALE GENOMIC DNA]</scope>
    <source>
        <strain evidence="1 2">CW2-9</strain>
    </source>
</reference>
<accession>A0A5C4SQJ6</accession>
<dbReference type="OrthoDB" id="1113889at2"/>
<name>A0A5C4SQJ6_9FLAO</name>
<keyword evidence="2" id="KW-1185">Reference proteome</keyword>
<comment type="caution">
    <text evidence="1">The sequence shown here is derived from an EMBL/GenBank/DDBJ whole genome shotgun (WGS) entry which is preliminary data.</text>
</comment>
<dbReference type="PROSITE" id="PS51257">
    <property type="entry name" value="PROKAR_LIPOPROTEIN"/>
    <property type="match status" value="1"/>
</dbReference>
<proteinExistence type="predicted"/>